<feature type="non-terminal residue" evidence="1">
    <location>
        <position position="1"/>
    </location>
</feature>
<evidence type="ECO:0000313" key="2">
    <source>
        <dbReference type="Proteomes" id="UP000789702"/>
    </source>
</evidence>
<protein>
    <submittedName>
        <fullName evidence="1">7604_t:CDS:1</fullName>
    </submittedName>
</protein>
<evidence type="ECO:0000313" key="1">
    <source>
        <dbReference type="EMBL" id="CAG8727770.1"/>
    </source>
</evidence>
<keyword evidence="2" id="KW-1185">Reference proteome</keyword>
<dbReference type="EMBL" id="CAJVPU010035427">
    <property type="protein sequence ID" value="CAG8727770.1"/>
    <property type="molecule type" value="Genomic_DNA"/>
</dbReference>
<proteinExistence type="predicted"/>
<accession>A0ACA9PXB2</accession>
<organism evidence="1 2">
    <name type="scientific">Dentiscutata heterogama</name>
    <dbReference type="NCBI Taxonomy" id="1316150"/>
    <lineage>
        <taxon>Eukaryota</taxon>
        <taxon>Fungi</taxon>
        <taxon>Fungi incertae sedis</taxon>
        <taxon>Mucoromycota</taxon>
        <taxon>Glomeromycotina</taxon>
        <taxon>Glomeromycetes</taxon>
        <taxon>Diversisporales</taxon>
        <taxon>Gigasporaceae</taxon>
        <taxon>Dentiscutata</taxon>
    </lineage>
</organism>
<reference evidence="1" key="1">
    <citation type="submission" date="2021-06" db="EMBL/GenBank/DDBJ databases">
        <authorList>
            <person name="Kallberg Y."/>
            <person name="Tangrot J."/>
            <person name="Rosling A."/>
        </authorList>
    </citation>
    <scope>NUCLEOTIDE SEQUENCE</scope>
    <source>
        <strain evidence="1">IL203A</strain>
    </source>
</reference>
<name>A0ACA9PXB2_9GLOM</name>
<comment type="caution">
    <text evidence="1">The sequence shown here is derived from an EMBL/GenBank/DDBJ whole genome shotgun (WGS) entry which is preliminary data.</text>
</comment>
<sequence>GWLPLAPFRNYSQWSNGTMSMELVGFHWLHSEIILNGAMEQCQ</sequence>
<dbReference type="Proteomes" id="UP000789702">
    <property type="component" value="Unassembled WGS sequence"/>
</dbReference>
<gene>
    <name evidence="1" type="ORF">DHETER_LOCUS13240</name>
</gene>